<dbReference type="EMBL" id="GBXM01097502">
    <property type="protein sequence ID" value="JAH11075.1"/>
    <property type="molecule type" value="Transcribed_RNA"/>
</dbReference>
<evidence type="ECO:0000256" key="1">
    <source>
        <dbReference type="SAM" id="Phobius"/>
    </source>
</evidence>
<keyword evidence="1" id="KW-0812">Transmembrane</keyword>
<sequence length="29" mass="3487">MSVRNVQKLKGYYILYTINCLLCVIYLFD</sequence>
<accession>A0A0E9Q3Z9</accession>
<feature type="transmembrane region" description="Helical" evidence="1">
    <location>
        <begin position="12"/>
        <end position="28"/>
    </location>
</feature>
<reference evidence="2" key="2">
    <citation type="journal article" date="2015" name="Fish Shellfish Immunol.">
        <title>Early steps in the European eel (Anguilla anguilla)-Vibrio vulnificus interaction in the gills: Role of the RtxA13 toxin.</title>
        <authorList>
            <person name="Callol A."/>
            <person name="Pajuelo D."/>
            <person name="Ebbesson L."/>
            <person name="Teles M."/>
            <person name="MacKenzie S."/>
            <person name="Amaro C."/>
        </authorList>
    </citation>
    <scope>NUCLEOTIDE SEQUENCE</scope>
</reference>
<reference evidence="2" key="1">
    <citation type="submission" date="2014-11" db="EMBL/GenBank/DDBJ databases">
        <authorList>
            <person name="Amaro Gonzalez C."/>
        </authorList>
    </citation>
    <scope>NUCLEOTIDE SEQUENCE</scope>
</reference>
<organism evidence="2">
    <name type="scientific">Anguilla anguilla</name>
    <name type="common">European freshwater eel</name>
    <name type="synonym">Muraena anguilla</name>
    <dbReference type="NCBI Taxonomy" id="7936"/>
    <lineage>
        <taxon>Eukaryota</taxon>
        <taxon>Metazoa</taxon>
        <taxon>Chordata</taxon>
        <taxon>Craniata</taxon>
        <taxon>Vertebrata</taxon>
        <taxon>Euteleostomi</taxon>
        <taxon>Actinopterygii</taxon>
        <taxon>Neopterygii</taxon>
        <taxon>Teleostei</taxon>
        <taxon>Anguilliformes</taxon>
        <taxon>Anguillidae</taxon>
        <taxon>Anguilla</taxon>
    </lineage>
</organism>
<protein>
    <submittedName>
        <fullName evidence="2">Uncharacterized protein</fullName>
    </submittedName>
</protein>
<proteinExistence type="predicted"/>
<name>A0A0E9Q3Z9_ANGAN</name>
<evidence type="ECO:0000313" key="2">
    <source>
        <dbReference type="EMBL" id="JAH11075.1"/>
    </source>
</evidence>
<keyword evidence="1" id="KW-0472">Membrane</keyword>
<keyword evidence="1" id="KW-1133">Transmembrane helix</keyword>
<dbReference type="AlphaFoldDB" id="A0A0E9Q3Z9"/>